<name>A0A511XLX5_9PROT</name>
<keyword evidence="2" id="KW-1185">Reference proteome</keyword>
<evidence type="ECO:0000313" key="2">
    <source>
        <dbReference type="Proteomes" id="UP000321746"/>
    </source>
</evidence>
<proteinExistence type="predicted"/>
<comment type="caution">
    <text evidence="1">The sequence shown here is derived from an EMBL/GenBank/DDBJ whole genome shotgun (WGS) entry which is preliminary data.</text>
</comment>
<accession>A0A511XLX5</accession>
<dbReference type="EMBL" id="BJYG01000029">
    <property type="protein sequence ID" value="GEN63953.1"/>
    <property type="molecule type" value="Genomic_DNA"/>
</dbReference>
<reference evidence="1 2" key="1">
    <citation type="submission" date="2019-07" db="EMBL/GenBank/DDBJ databases">
        <title>Whole genome shotgun sequence of Acetobacter oeni NBRC 105207.</title>
        <authorList>
            <person name="Hosoyama A."/>
            <person name="Uohara A."/>
            <person name="Ohji S."/>
            <person name="Ichikawa N."/>
        </authorList>
    </citation>
    <scope>NUCLEOTIDE SEQUENCE [LARGE SCALE GENOMIC DNA]</scope>
    <source>
        <strain evidence="1 2">NBRC 105207</strain>
    </source>
</reference>
<dbReference type="AlphaFoldDB" id="A0A511XLX5"/>
<sequence>MRETGTVPPDIAEATTDLIATHGIAAKNYAAMRLEAAHQIGAGDEALHWLKIYRALCNIQTNPASPSASLA</sequence>
<evidence type="ECO:0000313" key="1">
    <source>
        <dbReference type="EMBL" id="GEN63953.1"/>
    </source>
</evidence>
<dbReference type="Proteomes" id="UP000321746">
    <property type="component" value="Unassembled WGS sequence"/>
</dbReference>
<dbReference type="RefSeq" id="WP_146889487.1">
    <property type="nucleotide sequence ID" value="NZ_BJYG01000029.1"/>
</dbReference>
<protein>
    <submittedName>
        <fullName evidence="1">Uncharacterized protein</fullName>
    </submittedName>
</protein>
<gene>
    <name evidence="1" type="ORF">AOE01nite_21770</name>
</gene>
<organism evidence="1 2">
    <name type="scientific">Acetobacter oeni</name>
    <dbReference type="NCBI Taxonomy" id="304077"/>
    <lineage>
        <taxon>Bacteria</taxon>
        <taxon>Pseudomonadati</taxon>
        <taxon>Pseudomonadota</taxon>
        <taxon>Alphaproteobacteria</taxon>
        <taxon>Acetobacterales</taxon>
        <taxon>Acetobacteraceae</taxon>
        <taxon>Acetobacter</taxon>
    </lineage>
</organism>